<dbReference type="SUPFAM" id="SSF52540">
    <property type="entry name" value="P-loop containing nucleoside triphosphate hydrolases"/>
    <property type="match status" value="1"/>
</dbReference>
<dbReference type="EMBL" id="DTBX01000104">
    <property type="protein sequence ID" value="HGQ55402.1"/>
    <property type="molecule type" value="Genomic_DNA"/>
</dbReference>
<dbReference type="InterPro" id="IPR027417">
    <property type="entry name" value="P-loop_NTPase"/>
</dbReference>
<evidence type="ECO:0000259" key="1">
    <source>
        <dbReference type="Pfam" id="PF01926"/>
    </source>
</evidence>
<name>A0A7V4FEK5_UNCW3</name>
<dbReference type="Pfam" id="PF01926">
    <property type="entry name" value="MMR_HSR1"/>
    <property type="match status" value="1"/>
</dbReference>
<protein>
    <recommendedName>
        <fullName evidence="1">G domain-containing protein</fullName>
    </recommendedName>
</protein>
<accession>A0A7V4FEK5</accession>
<reference evidence="2" key="1">
    <citation type="journal article" date="2020" name="mSystems">
        <title>Genome- and Community-Level Interaction Insights into Carbon Utilization and Element Cycling Functions of Hydrothermarchaeota in Hydrothermal Sediment.</title>
        <authorList>
            <person name="Zhou Z."/>
            <person name="Liu Y."/>
            <person name="Xu W."/>
            <person name="Pan J."/>
            <person name="Luo Z.H."/>
            <person name="Li M."/>
        </authorList>
    </citation>
    <scope>NUCLEOTIDE SEQUENCE [LARGE SCALE GENOMIC DNA]</scope>
    <source>
        <strain evidence="2">SpSt-655</strain>
    </source>
</reference>
<evidence type="ECO:0000313" key="2">
    <source>
        <dbReference type="EMBL" id="HGQ55402.1"/>
    </source>
</evidence>
<sequence length="418" mass="47097">MAINKEDIQKLLQDIDNLFELIIKDSNLKNWLKDKLMGPAVDEIKKFIEESRPPKLYLVGRSGHGKSSLINALANQKIAEIGEVKPTTRISKEYIFSFEEFFSKWIIIDSRGIFETTPPDKDLPTDVCEEIRKDIVERYKPDVILHIISAPEIRNLSNDLKFFSKIMDNVKKEIGANIPTIVVLNKVDTLGNPREWPPENYPQKMKLIREAIEYIANDVLKVKIIPIFKDVAKGCVITDEKYYFAIIPVCALWEEQWNVEILAEYIGEKLPNSAKLQFYQTQRRKALLMKISSSIIKRFATIAGIIGISPIPISDILILTPLQILMINIIIGLSCRKISEGALEEFIRASGITLTAGLGLRFLAQQLVKLIPGAGPVISGAIAASGTYGIGKSAEAYFFSGEIKKPEEFKEEWKDVTS</sequence>
<dbReference type="InterPro" id="IPR006073">
    <property type="entry name" value="GTP-bd"/>
</dbReference>
<dbReference type="AlphaFoldDB" id="A0A7V4FEK5"/>
<feature type="domain" description="G" evidence="1">
    <location>
        <begin position="56"/>
        <end position="186"/>
    </location>
</feature>
<proteinExistence type="predicted"/>
<dbReference type="GO" id="GO:0030488">
    <property type="term" value="P:tRNA methylation"/>
    <property type="evidence" value="ECO:0007669"/>
    <property type="project" value="TreeGrafter"/>
</dbReference>
<comment type="caution">
    <text evidence="2">The sequence shown here is derived from an EMBL/GenBank/DDBJ whole genome shotgun (WGS) entry which is preliminary data.</text>
</comment>
<dbReference type="GO" id="GO:0005525">
    <property type="term" value="F:GTP binding"/>
    <property type="evidence" value="ECO:0007669"/>
    <property type="project" value="InterPro"/>
</dbReference>
<dbReference type="Gene3D" id="3.40.50.300">
    <property type="entry name" value="P-loop containing nucleotide triphosphate hydrolases"/>
    <property type="match status" value="1"/>
</dbReference>
<organism evidence="2">
    <name type="scientific">candidate division WOR-3 bacterium</name>
    <dbReference type="NCBI Taxonomy" id="2052148"/>
    <lineage>
        <taxon>Bacteria</taxon>
        <taxon>Bacteria division WOR-3</taxon>
    </lineage>
</organism>
<dbReference type="PANTHER" id="PTHR42714">
    <property type="entry name" value="TRNA MODIFICATION GTPASE GTPBP3"/>
    <property type="match status" value="1"/>
</dbReference>
<dbReference type="GO" id="GO:0002098">
    <property type="term" value="P:tRNA wobble uridine modification"/>
    <property type="evidence" value="ECO:0007669"/>
    <property type="project" value="TreeGrafter"/>
</dbReference>
<dbReference type="GO" id="GO:0005737">
    <property type="term" value="C:cytoplasm"/>
    <property type="evidence" value="ECO:0007669"/>
    <property type="project" value="TreeGrafter"/>
</dbReference>
<gene>
    <name evidence="2" type="ORF">ENU28_02925</name>
</gene>
<dbReference type="PANTHER" id="PTHR42714:SF2">
    <property type="entry name" value="TRNA MODIFICATION GTPASE GTPBP3, MITOCHONDRIAL"/>
    <property type="match status" value="1"/>
</dbReference>
<dbReference type="CDD" id="cd00882">
    <property type="entry name" value="Ras_like_GTPase"/>
    <property type="match status" value="1"/>
</dbReference>